<sequence length="240" mass="26659">MIKRISLVALLLFLLLSPSLVQADSGIAVLDSSAEVHFPIALVFTIEAESEADIVGARLHYQVDKMNYAPVTSEGWADFAPATRVETSWVWDMRKSSLPPGAAVTYWWTIRDAAGNKLETPPAEVHFDDGRYNWQSLSKRDLTLFWYEGDDSFARELIDACEQGLARLKPISHCEAHSDEAISKPIRIYIYASAGDLQGAMIFPREWTGGVAFTEFGTIAIGISPNQLDWGKKALVHELT</sequence>
<evidence type="ECO:0000313" key="2">
    <source>
        <dbReference type="EMBL" id="GAI25756.1"/>
    </source>
</evidence>
<feature type="non-terminal residue" evidence="2">
    <location>
        <position position="240"/>
    </location>
</feature>
<organism evidence="2">
    <name type="scientific">marine sediment metagenome</name>
    <dbReference type="NCBI Taxonomy" id="412755"/>
    <lineage>
        <taxon>unclassified sequences</taxon>
        <taxon>metagenomes</taxon>
        <taxon>ecological metagenomes</taxon>
    </lineage>
</organism>
<proteinExistence type="predicted"/>
<dbReference type="EMBL" id="BARV01022943">
    <property type="protein sequence ID" value="GAI25756.1"/>
    <property type="molecule type" value="Genomic_DNA"/>
</dbReference>
<dbReference type="AlphaFoldDB" id="X1N688"/>
<reference evidence="2" key="1">
    <citation type="journal article" date="2014" name="Front. Microbiol.">
        <title>High frequency of phylogenetically diverse reductive dehalogenase-homologous genes in deep subseafloor sedimentary metagenomes.</title>
        <authorList>
            <person name="Kawai M."/>
            <person name="Futagami T."/>
            <person name="Toyoda A."/>
            <person name="Takaki Y."/>
            <person name="Nishi S."/>
            <person name="Hori S."/>
            <person name="Arai W."/>
            <person name="Tsubouchi T."/>
            <person name="Morono Y."/>
            <person name="Uchiyama I."/>
            <person name="Ito T."/>
            <person name="Fujiyama A."/>
            <person name="Inagaki F."/>
            <person name="Takami H."/>
        </authorList>
    </citation>
    <scope>NUCLEOTIDE SEQUENCE</scope>
    <source>
        <strain evidence="2">Expedition CK06-06</strain>
    </source>
</reference>
<name>X1N688_9ZZZZ</name>
<protein>
    <recommendedName>
        <fullName evidence="1">Peptidase MA-like domain-containing protein</fullName>
    </recommendedName>
</protein>
<evidence type="ECO:0000259" key="1">
    <source>
        <dbReference type="Pfam" id="PF13485"/>
    </source>
</evidence>
<comment type="caution">
    <text evidence="2">The sequence shown here is derived from an EMBL/GenBank/DDBJ whole genome shotgun (WGS) entry which is preliminary data.</text>
</comment>
<feature type="domain" description="Peptidase MA-like" evidence="1">
    <location>
        <begin position="177"/>
        <end position="240"/>
    </location>
</feature>
<accession>X1N688</accession>
<gene>
    <name evidence="2" type="ORF">S06H3_37724</name>
</gene>
<dbReference type="Pfam" id="PF13485">
    <property type="entry name" value="Peptidase_MA_2"/>
    <property type="match status" value="1"/>
</dbReference>
<dbReference type="InterPro" id="IPR039568">
    <property type="entry name" value="Peptidase_MA-like_dom"/>
</dbReference>